<dbReference type="Pfam" id="PF00083">
    <property type="entry name" value="Sugar_tr"/>
    <property type="match status" value="1"/>
</dbReference>
<feature type="transmembrane region" description="Helical" evidence="7">
    <location>
        <begin position="24"/>
        <end position="45"/>
    </location>
</feature>
<dbReference type="InterPro" id="IPR005828">
    <property type="entry name" value="MFS_sugar_transport-like"/>
</dbReference>
<evidence type="ECO:0000256" key="5">
    <source>
        <dbReference type="ARBA" id="ARBA00022989"/>
    </source>
</evidence>
<dbReference type="GO" id="GO:0015144">
    <property type="term" value="F:carbohydrate transmembrane transporter activity"/>
    <property type="evidence" value="ECO:0007669"/>
    <property type="project" value="InterPro"/>
</dbReference>
<dbReference type="InterPro" id="IPR045262">
    <property type="entry name" value="STP/PLT_plant"/>
</dbReference>
<evidence type="ECO:0000313" key="9">
    <source>
        <dbReference type="Proteomes" id="UP001054252"/>
    </source>
</evidence>
<protein>
    <submittedName>
        <fullName evidence="8">Uncharacterized protein</fullName>
    </submittedName>
</protein>
<dbReference type="PANTHER" id="PTHR23500">
    <property type="entry name" value="SOLUTE CARRIER FAMILY 2, FACILITATED GLUCOSE TRANSPORTER"/>
    <property type="match status" value="1"/>
</dbReference>
<comment type="similarity">
    <text evidence="2">Belongs to the major facilitator superfamily. Sugar transporter (TC 2.A.1.1) family.</text>
</comment>
<keyword evidence="9" id="KW-1185">Reference proteome</keyword>
<sequence length="93" mass="10492">MDSVVFYNPRIFTTAKIALDNHQLLTIITVGLVKTTFILVSTFLLDRVRKWPLLLNNVATMTISLGTLVMALAIIDHSKKKMTWALVLCMMVI</sequence>
<feature type="transmembrane region" description="Helical" evidence="7">
    <location>
        <begin position="51"/>
        <end position="75"/>
    </location>
</feature>
<dbReference type="Proteomes" id="UP001054252">
    <property type="component" value="Unassembled WGS sequence"/>
</dbReference>
<dbReference type="EMBL" id="BPVZ01000053">
    <property type="protein sequence ID" value="GKV19546.1"/>
    <property type="molecule type" value="Genomic_DNA"/>
</dbReference>
<comment type="subcellular location">
    <subcellularLocation>
        <location evidence="1">Membrane</location>
    </subcellularLocation>
</comment>
<keyword evidence="3" id="KW-0813">Transport</keyword>
<dbReference type="GO" id="GO:0016020">
    <property type="term" value="C:membrane"/>
    <property type="evidence" value="ECO:0007669"/>
    <property type="project" value="UniProtKB-SubCell"/>
</dbReference>
<dbReference type="InterPro" id="IPR036259">
    <property type="entry name" value="MFS_trans_sf"/>
</dbReference>
<dbReference type="Gene3D" id="1.20.1250.20">
    <property type="entry name" value="MFS general substrate transporter like domains"/>
    <property type="match status" value="1"/>
</dbReference>
<dbReference type="PANTHER" id="PTHR23500:SF17">
    <property type="entry name" value="POLYOL TRANSPORTER 2-RELATED"/>
    <property type="match status" value="1"/>
</dbReference>
<name>A0AAV5K4K3_9ROSI</name>
<evidence type="ECO:0000256" key="1">
    <source>
        <dbReference type="ARBA" id="ARBA00004370"/>
    </source>
</evidence>
<evidence type="ECO:0000256" key="6">
    <source>
        <dbReference type="ARBA" id="ARBA00023136"/>
    </source>
</evidence>
<evidence type="ECO:0000256" key="4">
    <source>
        <dbReference type="ARBA" id="ARBA00022692"/>
    </source>
</evidence>
<evidence type="ECO:0000313" key="8">
    <source>
        <dbReference type="EMBL" id="GKV19546.1"/>
    </source>
</evidence>
<proteinExistence type="inferred from homology"/>
<evidence type="ECO:0000256" key="2">
    <source>
        <dbReference type="ARBA" id="ARBA00010992"/>
    </source>
</evidence>
<accession>A0AAV5K4K3</accession>
<organism evidence="8 9">
    <name type="scientific">Rubroshorea leprosula</name>
    <dbReference type="NCBI Taxonomy" id="152421"/>
    <lineage>
        <taxon>Eukaryota</taxon>
        <taxon>Viridiplantae</taxon>
        <taxon>Streptophyta</taxon>
        <taxon>Embryophyta</taxon>
        <taxon>Tracheophyta</taxon>
        <taxon>Spermatophyta</taxon>
        <taxon>Magnoliopsida</taxon>
        <taxon>eudicotyledons</taxon>
        <taxon>Gunneridae</taxon>
        <taxon>Pentapetalae</taxon>
        <taxon>rosids</taxon>
        <taxon>malvids</taxon>
        <taxon>Malvales</taxon>
        <taxon>Dipterocarpaceae</taxon>
        <taxon>Rubroshorea</taxon>
    </lineage>
</organism>
<comment type="caution">
    <text evidence="8">The sequence shown here is derived from an EMBL/GenBank/DDBJ whole genome shotgun (WGS) entry which is preliminary data.</text>
</comment>
<keyword evidence="6 7" id="KW-0472">Membrane</keyword>
<reference evidence="8 9" key="1">
    <citation type="journal article" date="2021" name="Commun. Biol.">
        <title>The genome of Shorea leprosula (Dipterocarpaceae) highlights the ecological relevance of drought in aseasonal tropical rainforests.</title>
        <authorList>
            <person name="Ng K.K.S."/>
            <person name="Kobayashi M.J."/>
            <person name="Fawcett J.A."/>
            <person name="Hatakeyama M."/>
            <person name="Paape T."/>
            <person name="Ng C.H."/>
            <person name="Ang C.C."/>
            <person name="Tnah L.H."/>
            <person name="Lee C.T."/>
            <person name="Nishiyama T."/>
            <person name="Sese J."/>
            <person name="O'Brien M.J."/>
            <person name="Copetti D."/>
            <person name="Mohd Noor M.I."/>
            <person name="Ong R.C."/>
            <person name="Putra M."/>
            <person name="Sireger I.Z."/>
            <person name="Indrioko S."/>
            <person name="Kosugi Y."/>
            <person name="Izuno A."/>
            <person name="Isagi Y."/>
            <person name="Lee S.L."/>
            <person name="Shimizu K.K."/>
        </authorList>
    </citation>
    <scope>NUCLEOTIDE SEQUENCE [LARGE SCALE GENOMIC DNA]</scope>
    <source>
        <strain evidence="8">214</strain>
    </source>
</reference>
<dbReference type="AlphaFoldDB" id="A0AAV5K4K3"/>
<keyword evidence="5 7" id="KW-1133">Transmembrane helix</keyword>
<evidence type="ECO:0000256" key="3">
    <source>
        <dbReference type="ARBA" id="ARBA00022448"/>
    </source>
</evidence>
<keyword evidence="4 7" id="KW-0812">Transmembrane</keyword>
<gene>
    <name evidence="8" type="ORF">SLEP1_g29788</name>
</gene>
<evidence type="ECO:0000256" key="7">
    <source>
        <dbReference type="SAM" id="Phobius"/>
    </source>
</evidence>